<evidence type="ECO:0000256" key="2">
    <source>
        <dbReference type="SAM" id="Phobius"/>
    </source>
</evidence>
<proteinExistence type="predicted"/>
<dbReference type="AlphaFoldDB" id="A0A0R3PBI4"/>
<evidence type="ECO:0000313" key="4">
    <source>
        <dbReference type="Proteomes" id="UP000267027"/>
    </source>
</evidence>
<name>A0A0R3PBI4_ANGCS</name>
<organism evidence="5">
    <name type="scientific">Angiostrongylus costaricensis</name>
    <name type="common">Nematode worm</name>
    <dbReference type="NCBI Taxonomy" id="334426"/>
    <lineage>
        <taxon>Eukaryota</taxon>
        <taxon>Metazoa</taxon>
        <taxon>Ecdysozoa</taxon>
        <taxon>Nematoda</taxon>
        <taxon>Chromadorea</taxon>
        <taxon>Rhabditida</taxon>
        <taxon>Rhabditina</taxon>
        <taxon>Rhabditomorpha</taxon>
        <taxon>Strongyloidea</taxon>
        <taxon>Metastrongylidae</taxon>
        <taxon>Angiostrongylus</taxon>
    </lineage>
</organism>
<dbReference type="WBParaSite" id="ACOC_0000105501-mRNA-1">
    <property type="protein sequence ID" value="ACOC_0000105501-mRNA-1"/>
    <property type="gene ID" value="ACOC_0000105501"/>
</dbReference>
<evidence type="ECO:0000313" key="3">
    <source>
        <dbReference type="EMBL" id="VDM52641.1"/>
    </source>
</evidence>
<dbReference type="STRING" id="334426.A0A0R3PBI4"/>
<protein>
    <submittedName>
        <fullName evidence="5">ERC protein 2</fullName>
    </submittedName>
</protein>
<gene>
    <name evidence="3" type="ORF">ACOC_LOCUS1056</name>
</gene>
<dbReference type="Proteomes" id="UP000267027">
    <property type="component" value="Unassembled WGS sequence"/>
</dbReference>
<evidence type="ECO:0000313" key="5">
    <source>
        <dbReference type="WBParaSite" id="ACOC_0000105501-mRNA-1"/>
    </source>
</evidence>
<accession>A0A0R3PBI4</accession>
<dbReference type="OrthoDB" id="5857783at2759"/>
<reference evidence="5" key="1">
    <citation type="submission" date="2017-02" db="UniProtKB">
        <authorList>
            <consortium name="WormBaseParasite"/>
        </authorList>
    </citation>
    <scope>IDENTIFICATION</scope>
</reference>
<keyword evidence="2" id="KW-1133">Transmembrane helix</keyword>
<reference evidence="3 4" key="2">
    <citation type="submission" date="2018-11" db="EMBL/GenBank/DDBJ databases">
        <authorList>
            <consortium name="Pathogen Informatics"/>
        </authorList>
    </citation>
    <scope>NUCLEOTIDE SEQUENCE [LARGE SCALE GENOMIC DNA]</scope>
    <source>
        <strain evidence="3 4">Costa Rica</strain>
    </source>
</reference>
<feature type="coiled-coil region" evidence="1">
    <location>
        <begin position="68"/>
        <end position="102"/>
    </location>
</feature>
<keyword evidence="1" id="KW-0175">Coiled coil</keyword>
<keyword evidence="2" id="KW-0812">Transmembrane</keyword>
<keyword evidence="4" id="KW-1185">Reference proteome</keyword>
<keyword evidence="2" id="KW-0472">Membrane</keyword>
<evidence type="ECO:0000256" key="1">
    <source>
        <dbReference type="SAM" id="Coils"/>
    </source>
</evidence>
<sequence length="156" mass="18699">MRENVIEQLEEEIQAKQRLIYEQDHLIHILEHENRCEEVKVVQDSLTSDSEITVIERFMTSTSPCHSNSNCNDQCDRLRERLEQALVEREKLELQNEQLLKQWEEALEYVTTVRNIVETEPFSNHFCSFLFWFLLSYSLYSSLCILTTTFILLWYT</sequence>
<feature type="transmembrane region" description="Helical" evidence="2">
    <location>
        <begin position="129"/>
        <end position="155"/>
    </location>
</feature>
<dbReference type="EMBL" id="UYYA01000136">
    <property type="protein sequence ID" value="VDM52641.1"/>
    <property type="molecule type" value="Genomic_DNA"/>
</dbReference>